<dbReference type="CDD" id="cd04261">
    <property type="entry name" value="AAK_AKii-LysC-BS"/>
    <property type="match status" value="1"/>
</dbReference>
<evidence type="ECO:0000256" key="3">
    <source>
        <dbReference type="ARBA" id="ARBA00005139"/>
    </source>
</evidence>
<dbReference type="EC" id="2.7.2.4" evidence="13"/>
<dbReference type="HOGENOM" id="CLU_009116_3_2_0"/>
<dbReference type="GO" id="GO:0009089">
    <property type="term" value="P:lysine biosynthetic process via diaminopimelate"/>
    <property type="evidence" value="ECO:0007669"/>
    <property type="project" value="UniProtKB-UniPathway"/>
</dbReference>
<dbReference type="InterPro" id="IPR018042">
    <property type="entry name" value="Aspartate_kinase_CS"/>
</dbReference>
<dbReference type="Gene3D" id="3.30.2130.10">
    <property type="entry name" value="VC0802-like"/>
    <property type="match status" value="1"/>
</dbReference>
<comment type="catalytic activity">
    <reaction evidence="11 13">
        <text>L-aspartate + ATP = 4-phospho-L-aspartate + ADP</text>
        <dbReference type="Rhea" id="RHEA:23776"/>
        <dbReference type="ChEBI" id="CHEBI:29991"/>
        <dbReference type="ChEBI" id="CHEBI:30616"/>
        <dbReference type="ChEBI" id="CHEBI:57535"/>
        <dbReference type="ChEBI" id="CHEBI:456216"/>
        <dbReference type="EC" id="2.7.2.4"/>
    </reaction>
</comment>
<dbReference type="InterPro" id="IPR005260">
    <property type="entry name" value="Asp_kin_monofn"/>
</dbReference>
<evidence type="ECO:0000256" key="5">
    <source>
        <dbReference type="ARBA" id="ARBA00022605"/>
    </source>
</evidence>
<dbReference type="NCBIfam" id="NF005155">
    <property type="entry name" value="PRK06635.1-4"/>
    <property type="match status" value="1"/>
</dbReference>
<dbReference type="InterPro" id="IPR041740">
    <property type="entry name" value="AKii-LysC-BS"/>
</dbReference>
<keyword evidence="5 14" id="KW-0028">Amino-acid biosynthesis</keyword>
<feature type="binding site" evidence="12">
    <location>
        <position position="74"/>
    </location>
    <ligand>
        <name>substrate</name>
    </ligand>
</feature>
<evidence type="ECO:0000256" key="4">
    <source>
        <dbReference type="ARBA" id="ARBA00010122"/>
    </source>
</evidence>
<keyword evidence="7 12" id="KW-0547">Nucleotide-binding</keyword>
<feature type="domain" description="Aspartate/glutamate/uridylate kinase" evidence="15">
    <location>
        <begin position="3"/>
        <end position="229"/>
    </location>
</feature>
<dbReference type="NCBIfam" id="TIGR00657">
    <property type="entry name" value="asp_kinases"/>
    <property type="match status" value="1"/>
</dbReference>
<keyword evidence="8 13" id="KW-0418">Kinase</keyword>
<evidence type="ECO:0000313" key="18">
    <source>
        <dbReference type="Proteomes" id="UP000006875"/>
    </source>
</evidence>
<feature type="binding site" evidence="12">
    <location>
        <position position="47"/>
    </location>
    <ligand>
        <name>substrate</name>
    </ligand>
</feature>
<feature type="binding site" evidence="12">
    <location>
        <begin position="7"/>
        <end position="10"/>
    </location>
    <ligand>
        <name>ATP</name>
        <dbReference type="ChEBI" id="CHEBI:30616"/>
    </ligand>
</feature>
<comment type="similarity">
    <text evidence="4 13">Belongs to the aspartokinase family.</text>
</comment>
<dbReference type="GO" id="GO:0009088">
    <property type="term" value="P:threonine biosynthetic process"/>
    <property type="evidence" value="ECO:0007669"/>
    <property type="project" value="UniProtKB-UniPathway"/>
</dbReference>
<dbReference type="GO" id="GO:0004072">
    <property type="term" value="F:aspartate kinase activity"/>
    <property type="evidence" value="ECO:0007669"/>
    <property type="project" value="UniProtKB-EC"/>
</dbReference>
<evidence type="ECO:0000256" key="13">
    <source>
        <dbReference type="RuleBase" id="RU003448"/>
    </source>
</evidence>
<name>E3HDJ9_ILYPC</name>
<keyword evidence="9 12" id="KW-0067">ATP-binding</keyword>
<dbReference type="UniPathway" id="UPA00050">
    <property type="reaction ID" value="UER00461"/>
</dbReference>
<dbReference type="PANTHER" id="PTHR21499">
    <property type="entry name" value="ASPARTATE KINASE"/>
    <property type="match status" value="1"/>
</dbReference>
<dbReference type="CDD" id="cd04923">
    <property type="entry name" value="ACT_AK-LysC-DapG-like_2"/>
    <property type="match status" value="1"/>
</dbReference>
<evidence type="ECO:0000256" key="11">
    <source>
        <dbReference type="ARBA" id="ARBA00047872"/>
    </source>
</evidence>
<evidence type="ECO:0000256" key="10">
    <source>
        <dbReference type="ARBA" id="ARBA00023154"/>
    </source>
</evidence>
<evidence type="ECO:0000256" key="2">
    <source>
        <dbReference type="ARBA" id="ARBA00004986"/>
    </source>
</evidence>
<evidence type="ECO:0000259" key="16">
    <source>
        <dbReference type="Pfam" id="PF22468"/>
    </source>
</evidence>
<dbReference type="GO" id="GO:0005524">
    <property type="term" value="F:ATP binding"/>
    <property type="evidence" value="ECO:0007669"/>
    <property type="project" value="UniProtKB-KW"/>
</dbReference>
<dbReference type="NCBIfam" id="NF005154">
    <property type="entry name" value="PRK06635.1-2"/>
    <property type="match status" value="1"/>
</dbReference>
<organism evidence="17 18">
    <name type="scientific">Ilyobacter polytropus (strain ATCC 51220 / DSM 2926 / LMG 16218 / CuHBu1)</name>
    <dbReference type="NCBI Taxonomy" id="572544"/>
    <lineage>
        <taxon>Bacteria</taxon>
        <taxon>Fusobacteriati</taxon>
        <taxon>Fusobacteriota</taxon>
        <taxon>Fusobacteriia</taxon>
        <taxon>Fusobacteriales</taxon>
        <taxon>Fusobacteriaceae</taxon>
        <taxon>Ilyobacter</taxon>
    </lineage>
</organism>
<dbReference type="UniPathway" id="UPA00034">
    <property type="reaction ID" value="UER00015"/>
</dbReference>
<protein>
    <recommendedName>
        <fullName evidence="13">Aspartokinase</fullName>
        <ecNumber evidence="13">2.7.2.4</ecNumber>
    </recommendedName>
</protein>
<dbReference type="PIRSF" id="PIRSF000726">
    <property type="entry name" value="Asp_kin"/>
    <property type="match status" value="1"/>
</dbReference>
<gene>
    <name evidence="17" type="ordered locus">Ilyop_2426</name>
</gene>
<dbReference type="GO" id="GO:0009090">
    <property type="term" value="P:homoserine biosynthetic process"/>
    <property type="evidence" value="ECO:0007669"/>
    <property type="project" value="TreeGrafter"/>
</dbReference>
<sequence length="397" mass="42727">MSITVEKYGGTSVKDSARLKEIAARIAERKKENEDIVVIVSAPSGMTDSLIKRAKEISEVPKGREFDVLLSTGEQVSIALLAMALKEVGVKAISYTASQLGIVTCGNHNEARIQSVNTDLIREKIAEGYVIIVPGFQGVCEDGNITTLGRGGSDTSAVAIAAALGCKSVDIYTDVNGIYSANPQIIPGAIKHKEVSFSEMIELAGSGAKVLHTRSVELGAKYGIEIHLRSAFDWQEGTFVRSDEKVESAVIRGISGFGNLVRISYKSDKLRLSETVNTISKKGINIDLITHTMETNGGDEITCIVKEDYFEEAVEALNTISSPEDEILVEKGLAKVSVIGLGVRSKGIAASVFEILEKEGIEIHAVSCSEINISCIITEEDLNKAQNALHKKLIEEE</sequence>
<dbReference type="Pfam" id="PF22468">
    <property type="entry name" value="ACT_9"/>
    <property type="match status" value="1"/>
</dbReference>
<dbReference type="SUPFAM" id="SSF53633">
    <property type="entry name" value="Carbamate kinase-like"/>
    <property type="match status" value="1"/>
</dbReference>
<dbReference type="RefSeq" id="WP_013388844.1">
    <property type="nucleotide sequence ID" value="NC_014633.1"/>
</dbReference>
<dbReference type="GO" id="GO:0005829">
    <property type="term" value="C:cytosol"/>
    <property type="evidence" value="ECO:0007669"/>
    <property type="project" value="TreeGrafter"/>
</dbReference>
<dbReference type="InterPro" id="IPR001341">
    <property type="entry name" value="Asp_kinase"/>
</dbReference>
<evidence type="ECO:0000256" key="7">
    <source>
        <dbReference type="ARBA" id="ARBA00022741"/>
    </source>
</evidence>
<evidence type="ECO:0000256" key="9">
    <source>
        <dbReference type="ARBA" id="ARBA00022840"/>
    </source>
</evidence>
<comment type="pathway">
    <text evidence="2 14">Amino-acid biosynthesis; L-methionine biosynthesis via de novo pathway; L-homoserine from L-aspartate: step 1/3.</text>
</comment>
<dbReference type="InterPro" id="IPR001048">
    <property type="entry name" value="Asp/Glu/Uridylate_kinase"/>
</dbReference>
<dbReference type="PROSITE" id="PS00324">
    <property type="entry name" value="ASPARTOKINASE"/>
    <property type="match status" value="1"/>
</dbReference>
<geneLocation type="plasmid" evidence="17 18">
    <name>pILYOP01</name>
</geneLocation>
<reference evidence="17 18" key="1">
    <citation type="journal article" date="2010" name="Stand. Genomic Sci.">
        <title>Complete genome sequence of Ilyobacter polytropus type strain (CuHbu1).</title>
        <authorList>
            <person name="Sikorski J."/>
            <person name="Chertkov O."/>
            <person name="Lapidus A."/>
            <person name="Nolan M."/>
            <person name="Lucas S."/>
            <person name="Del Rio T.G."/>
            <person name="Tice H."/>
            <person name="Cheng J.F."/>
            <person name="Tapia R."/>
            <person name="Han C."/>
            <person name="Goodwin L."/>
            <person name="Pitluck S."/>
            <person name="Liolios K."/>
            <person name="Ivanova N."/>
            <person name="Mavromatis K."/>
            <person name="Mikhailova N."/>
            <person name="Pati A."/>
            <person name="Chen A."/>
            <person name="Palaniappan K."/>
            <person name="Land M."/>
            <person name="Hauser L."/>
            <person name="Chang Y.J."/>
            <person name="Jeffries C.D."/>
            <person name="Brambilla E."/>
            <person name="Yasawong M."/>
            <person name="Rohde M."/>
            <person name="Pukall R."/>
            <person name="Spring S."/>
            <person name="Goker M."/>
            <person name="Woyke T."/>
            <person name="Bristow J."/>
            <person name="Eisen J.A."/>
            <person name="Markowitz V."/>
            <person name="Hugenholtz P."/>
            <person name="Kyrpides N.C."/>
            <person name="Klenk H.P."/>
        </authorList>
    </citation>
    <scope>NUCLEOTIDE SEQUENCE [LARGE SCALE GENOMIC DNA]</scope>
    <source>
        <strain evidence="18">ATCC 51220 / DSM 2926 / LMG 16218 / CuHBu1</strain>
        <plasmid evidence="18">pILYOP01</plasmid>
    </source>
</reference>
<feature type="binding site" evidence="12">
    <location>
        <begin position="173"/>
        <end position="174"/>
    </location>
    <ligand>
        <name>ATP</name>
        <dbReference type="ChEBI" id="CHEBI:30616"/>
    </ligand>
</feature>
<keyword evidence="17" id="KW-0614">Plasmid</keyword>
<dbReference type="AlphaFoldDB" id="E3HDJ9"/>
<comment type="pathway">
    <text evidence="3 14">Amino-acid biosynthesis; L-threonine biosynthesis; L-threonine from L-aspartate: step 1/5.</text>
</comment>
<dbReference type="UniPathway" id="UPA00051">
    <property type="reaction ID" value="UER00462"/>
</dbReference>
<evidence type="ECO:0000256" key="14">
    <source>
        <dbReference type="RuleBase" id="RU004249"/>
    </source>
</evidence>
<dbReference type="KEGG" id="ipo:Ilyop_2426"/>
<dbReference type="CDD" id="cd04868">
    <property type="entry name" value="ACT_AK-like"/>
    <property type="match status" value="1"/>
</dbReference>
<dbReference type="PANTHER" id="PTHR21499:SF3">
    <property type="entry name" value="ASPARTOKINASE"/>
    <property type="match status" value="1"/>
</dbReference>
<dbReference type="InterPro" id="IPR036393">
    <property type="entry name" value="AceGlu_kinase-like_sf"/>
</dbReference>
<evidence type="ECO:0000256" key="8">
    <source>
        <dbReference type="ARBA" id="ARBA00022777"/>
    </source>
</evidence>
<keyword evidence="10" id="KW-0457">Lysine biosynthesis</keyword>
<evidence type="ECO:0000256" key="1">
    <source>
        <dbReference type="ARBA" id="ARBA00004766"/>
    </source>
</evidence>
<evidence type="ECO:0000313" key="17">
    <source>
        <dbReference type="EMBL" id="ADO84185.1"/>
    </source>
</evidence>
<keyword evidence="18" id="KW-1185">Reference proteome</keyword>
<dbReference type="EMBL" id="CP002282">
    <property type="protein sequence ID" value="ADO84185.1"/>
    <property type="molecule type" value="Genomic_DNA"/>
</dbReference>
<feature type="binding site" evidence="12">
    <location>
        <position position="179"/>
    </location>
    <ligand>
        <name>ATP</name>
        <dbReference type="ChEBI" id="CHEBI:30616"/>
    </ligand>
</feature>
<evidence type="ECO:0000256" key="6">
    <source>
        <dbReference type="ARBA" id="ARBA00022679"/>
    </source>
</evidence>
<dbReference type="OrthoDB" id="9799110at2"/>
<dbReference type="Gene3D" id="3.40.1160.10">
    <property type="entry name" value="Acetylglutamate kinase-like"/>
    <property type="match status" value="1"/>
</dbReference>
<comment type="pathway">
    <text evidence="1 14">Amino-acid biosynthesis; L-lysine biosynthesis via DAP pathway; (S)-tetrahydrodipicolinate from L-aspartate: step 1/4.</text>
</comment>
<accession>E3HDJ9</accession>
<feature type="domain" description="Aspartokinase ACT" evidence="16">
    <location>
        <begin position="336"/>
        <end position="392"/>
    </location>
</feature>
<dbReference type="SUPFAM" id="SSF55021">
    <property type="entry name" value="ACT-like"/>
    <property type="match status" value="2"/>
</dbReference>
<dbReference type="InterPro" id="IPR045865">
    <property type="entry name" value="ACT-like_dom_sf"/>
</dbReference>
<feature type="binding site" evidence="12">
    <location>
        <begin position="209"/>
        <end position="210"/>
    </location>
    <ligand>
        <name>ATP</name>
        <dbReference type="ChEBI" id="CHEBI:30616"/>
    </ligand>
</feature>
<proteinExistence type="inferred from homology"/>
<keyword evidence="6 13" id="KW-0808">Transferase</keyword>
<dbReference type="FunFam" id="3.40.1160.10:FF:000002">
    <property type="entry name" value="Aspartokinase"/>
    <property type="match status" value="1"/>
</dbReference>
<evidence type="ECO:0000256" key="12">
    <source>
        <dbReference type="PIRSR" id="PIRSR000726-1"/>
    </source>
</evidence>
<dbReference type="Pfam" id="PF00696">
    <property type="entry name" value="AA_kinase"/>
    <property type="match status" value="1"/>
</dbReference>
<dbReference type="Proteomes" id="UP000006875">
    <property type="component" value="Plasmid pILYOP01"/>
</dbReference>
<dbReference type="InterPro" id="IPR054352">
    <property type="entry name" value="ACT_Aspartokinase"/>
</dbReference>
<evidence type="ECO:0000259" key="15">
    <source>
        <dbReference type="Pfam" id="PF00696"/>
    </source>
</evidence>